<organism evidence="1 2">
    <name type="scientific">Mycena metata</name>
    <dbReference type="NCBI Taxonomy" id="1033252"/>
    <lineage>
        <taxon>Eukaryota</taxon>
        <taxon>Fungi</taxon>
        <taxon>Dikarya</taxon>
        <taxon>Basidiomycota</taxon>
        <taxon>Agaricomycotina</taxon>
        <taxon>Agaricomycetes</taxon>
        <taxon>Agaricomycetidae</taxon>
        <taxon>Agaricales</taxon>
        <taxon>Marasmiineae</taxon>
        <taxon>Mycenaceae</taxon>
        <taxon>Mycena</taxon>
    </lineage>
</organism>
<gene>
    <name evidence="1" type="ORF">B0H16DRAFT_1694896</name>
</gene>
<name>A0AAD7MYJ5_9AGAR</name>
<comment type="caution">
    <text evidence="1">The sequence shown here is derived from an EMBL/GenBank/DDBJ whole genome shotgun (WGS) entry which is preliminary data.</text>
</comment>
<reference evidence="1" key="1">
    <citation type="submission" date="2023-03" db="EMBL/GenBank/DDBJ databases">
        <title>Massive genome expansion in bonnet fungi (Mycena s.s.) driven by repeated elements and novel gene families across ecological guilds.</title>
        <authorList>
            <consortium name="Lawrence Berkeley National Laboratory"/>
            <person name="Harder C.B."/>
            <person name="Miyauchi S."/>
            <person name="Viragh M."/>
            <person name="Kuo A."/>
            <person name="Thoen E."/>
            <person name="Andreopoulos B."/>
            <person name="Lu D."/>
            <person name="Skrede I."/>
            <person name="Drula E."/>
            <person name="Henrissat B."/>
            <person name="Morin E."/>
            <person name="Kohler A."/>
            <person name="Barry K."/>
            <person name="LaButti K."/>
            <person name="Morin E."/>
            <person name="Salamov A."/>
            <person name="Lipzen A."/>
            <person name="Mereny Z."/>
            <person name="Hegedus B."/>
            <person name="Baldrian P."/>
            <person name="Stursova M."/>
            <person name="Weitz H."/>
            <person name="Taylor A."/>
            <person name="Grigoriev I.V."/>
            <person name="Nagy L.G."/>
            <person name="Martin F."/>
            <person name="Kauserud H."/>
        </authorList>
    </citation>
    <scope>NUCLEOTIDE SEQUENCE</scope>
    <source>
        <strain evidence="1">CBHHK182m</strain>
    </source>
</reference>
<protein>
    <submittedName>
        <fullName evidence="1">Uncharacterized protein</fullName>
    </submittedName>
</protein>
<accession>A0AAD7MYJ5</accession>
<dbReference type="Proteomes" id="UP001215598">
    <property type="component" value="Unassembled WGS sequence"/>
</dbReference>
<dbReference type="EMBL" id="JARKIB010000113">
    <property type="protein sequence ID" value="KAJ7738121.1"/>
    <property type="molecule type" value="Genomic_DNA"/>
</dbReference>
<sequence>MVNLTAVALAGTLFSIIDFKGHSLDESFGFEADFNPVVGAVGADPFQQWSFLATSIPSQLIIQNADVQKYLSYAGAPTGSTDFAQTVIDGSNPVTFELLLVNTSPETFNIVDVKSGLALTAWGAVPGQSELPTPVTYEILQAGRAEQVWNISLAT</sequence>
<keyword evidence="2" id="KW-1185">Reference proteome</keyword>
<evidence type="ECO:0000313" key="1">
    <source>
        <dbReference type="EMBL" id="KAJ7738121.1"/>
    </source>
</evidence>
<evidence type="ECO:0000313" key="2">
    <source>
        <dbReference type="Proteomes" id="UP001215598"/>
    </source>
</evidence>
<dbReference type="Gene3D" id="2.80.10.50">
    <property type="match status" value="1"/>
</dbReference>
<dbReference type="AlphaFoldDB" id="A0AAD7MYJ5"/>
<proteinExistence type="predicted"/>